<dbReference type="KEGG" id="rge:RGE_15170"/>
<accession>I0HPC1</accession>
<organism evidence="10 11">
    <name type="scientific">Rubrivivax gelatinosus (strain NBRC 100245 / IL144)</name>
    <dbReference type="NCBI Taxonomy" id="983917"/>
    <lineage>
        <taxon>Bacteria</taxon>
        <taxon>Pseudomonadati</taxon>
        <taxon>Pseudomonadota</taxon>
        <taxon>Betaproteobacteria</taxon>
        <taxon>Burkholderiales</taxon>
        <taxon>Sphaerotilaceae</taxon>
        <taxon>Rubrivivax</taxon>
    </lineage>
</organism>
<dbReference type="STRING" id="983917.RGE_15170"/>
<evidence type="ECO:0000256" key="4">
    <source>
        <dbReference type="ARBA" id="ARBA00022723"/>
    </source>
</evidence>
<dbReference type="EMBL" id="AP012320">
    <property type="protein sequence ID" value="BAL94858.1"/>
    <property type="molecule type" value="Genomic_DNA"/>
</dbReference>
<dbReference type="CDD" id="cd01639">
    <property type="entry name" value="IMPase"/>
    <property type="match status" value="1"/>
</dbReference>
<dbReference type="InterPro" id="IPR033942">
    <property type="entry name" value="IMPase"/>
</dbReference>
<keyword evidence="11" id="KW-1185">Reference proteome</keyword>
<dbReference type="GO" id="GO:0006020">
    <property type="term" value="P:inositol metabolic process"/>
    <property type="evidence" value="ECO:0007669"/>
    <property type="project" value="TreeGrafter"/>
</dbReference>
<dbReference type="PANTHER" id="PTHR20854">
    <property type="entry name" value="INOSITOL MONOPHOSPHATASE"/>
    <property type="match status" value="1"/>
</dbReference>
<dbReference type="Gene3D" id="3.30.540.10">
    <property type="entry name" value="Fructose-1,6-Bisphosphatase, subunit A, domain 1"/>
    <property type="match status" value="1"/>
</dbReference>
<dbReference type="PROSITE" id="PS00630">
    <property type="entry name" value="IMP_2"/>
    <property type="match status" value="1"/>
</dbReference>
<dbReference type="InterPro" id="IPR020583">
    <property type="entry name" value="Inositol_monoP_metal-BS"/>
</dbReference>
<dbReference type="PRINTS" id="PR00377">
    <property type="entry name" value="IMPHPHTASES"/>
</dbReference>
<dbReference type="SUPFAM" id="SSF56655">
    <property type="entry name" value="Carbohydrate phosphatase"/>
    <property type="match status" value="1"/>
</dbReference>
<dbReference type="HOGENOM" id="CLU_044118_0_0_4"/>
<dbReference type="PROSITE" id="PS00629">
    <property type="entry name" value="IMP_1"/>
    <property type="match status" value="1"/>
</dbReference>
<feature type="binding site" evidence="7">
    <location>
        <position position="89"/>
    </location>
    <ligand>
        <name>Mg(2+)</name>
        <dbReference type="ChEBI" id="CHEBI:18420"/>
        <label>1</label>
        <note>catalytic</note>
    </ligand>
</feature>
<dbReference type="InterPro" id="IPR020550">
    <property type="entry name" value="Inositol_monophosphatase_CS"/>
</dbReference>
<evidence type="ECO:0000256" key="5">
    <source>
        <dbReference type="ARBA" id="ARBA00022801"/>
    </source>
</evidence>
<gene>
    <name evidence="10" type="primary">suhB</name>
    <name evidence="10" type="ordered locus">RGE_15170</name>
</gene>
<dbReference type="InterPro" id="IPR022337">
    <property type="entry name" value="Inositol_monophosphatase_SuhB"/>
</dbReference>
<dbReference type="Gene3D" id="3.40.190.80">
    <property type="match status" value="1"/>
</dbReference>
<evidence type="ECO:0000256" key="6">
    <source>
        <dbReference type="ARBA" id="ARBA00022842"/>
    </source>
</evidence>
<comment type="cofactor">
    <cofactor evidence="2 7 8">
        <name>Mg(2+)</name>
        <dbReference type="ChEBI" id="CHEBI:18420"/>
    </cofactor>
</comment>
<evidence type="ECO:0000256" key="1">
    <source>
        <dbReference type="ARBA" id="ARBA00001033"/>
    </source>
</evidence>
<protein>
    <recommendedName>
        <fullName evidence="8">Inositol-1-monophosphatase</fullName>
        <ecNumber evidence="8">3.1.3.25</ecNumber>
    </recommendedName>
</protein>
<dbReference type="RefSeq" id="WP_014427727.1">
    <property type="nucleotide sequence ID" value="NC_017075.1"/>
</dbReference>
<dbReference type="EC" id="3.1.3.25" evidence="8"/>
<feature type="binding site" evidence="7">
    <location>
        <position position="71"/>
    </location>
    <ligand>
        <name>Mg(2+)</name>
        <dbReference type="ChEBI" id="CHEBI:18420"/>
        <label>1</label>
        <note>catalytic</note>
    </ligand>
</feature>
<reference evidence="10 11" key="1">
    <citation type="journal article" date="2012" name="J. Bacteriol.">
        <title>Complete genome sequence of phototrophic betaproteobacterium Rubrivivax gelatinosus IL144.</title>
        <authorList>
            <person name="Nagashima S."/>
            <person name="Kamimura A."/>
            <person name="Shimizu T."/>
            <person name="Nakamura-isaki S."/>
            <person name="Aono E."/>
            <person name="Sakamoto K."/>
            <person name="Ichikawa N."/>
            <person name="Nakazawa H."/>
            <person name="Sekine M."/>
            <person name="Yamazaki S."/>
            <person name="Fujita N."/>
            <person name="Shimada K."/>
            <person name="Hanada S."/>
            <person name="Nagashima K.V.P."/>
        </authorList>
    </citation>
    <scope>NUCLEOTIDE SEQUENCE [LARGE SCALE GENOMIC DNA]</scope>
    <source>
        <strain evidence="11">NBRC 100245 / IL144</strain>
    </source>
</reference>
<evidence type="ECO:0000256" key="7">
    <source>
        <dbReference type="PIRSR" id="PIRSR600760-2"/>
    </source>
</evidence>
<evidence type="ECO:0000313" key="10">
    <source>
        <dbReference type="EMBL" id="BAL94858.1"/>
    </source>
</evidence>
<sequence length="322" mass="34668">MSTAIHPMLNIAVKAARAAGSIINRAALDLDVLKVGSKGPNDFVTEVDRAAEQAIIDTLLDAYPGHGILAEESGREHGSRDSEFVWIIDPLDGTTNFLHGFPVYAVSIALAHRGVVQQAVVYDPTRNDLFYASRGRGAFLNDRRLRVSKRTRLSDSLVGTGFPFRKGDNFKRYVKMFEEVMQSCAGLRRPGAAALDLCYVAAGYYDGFFETGLSPWDIAAGSLMITEAGGLIGNFTGEADFLYQREVVAGNPKVYGQLVQVLAPYTRIIKEPEAAPAAADAQPDATDAFVAAVTPAPAAPAEKKRPTRIRKVDLAKPGDAPV</sequence>
<dbReference type="AlphaFoldDB" id="I0HPC1"/>
<feature type="binding site" evidence="7">
    <location>
        <position position="92"/>
    </location>
    <ligand>
        <name>Mg(2+)</name>
        <dbReference type="ChEBI" id="CHEBI:18420"/>
        <label>1</label>
        <note>catalytic</note>
    </ligand>
</feature>
<comment type="similarity">
    <text evidence="3 8">Belongs to the inositol monophosphatase superfamily.</text>
</comment>
<dbReference type="GO" id="GO:0046854">
    <property type="term" value="P:phosphatidylinositol phosphate biosynthetic process"/>
    <property type="evidence" value="ECO:0007669"/>
    <property type="project" value="InterPro"/>
</dbReference>
<keyword evidence="5 8" id="KW-0378">Hydrolase</keyword>
<dbReference type="GO" id="GO:0046872">
    <property type="term" value="F:metal ion binding"/>
    <property type="evidence" value="ECO:0007669"/>
    <property type="project" value="UniProtKB-KW"/>
</dbReference>
<dbReference type="FunFam" id="3.30.540.10:FF:000003">
    <property type="entry name" value="Inositol-1-monophosphatase"/>
    <property type="match status" value="1"/>
</dbReference>
<comment type="catalytic activity">
    <reaction evidence="1 8">
        <text>a myo-inositol phosphate + H2O = myo-inositol + phosphate</text>
        <dbReference type="Rhea" id="RHEA:24056"/>
        <dbReference type="ChEBI" id="CHEBI:15377"/>
        <dbReference type="ChEBI" id="CHEBI:17268"/>
        <dbReference type="ChEBI" id="CHEBI:43474"/>
        <dbReference type="ChEBI" id="CHEBI:84139"/>
        <dbReference type="EC" id="3.1.3.25"/>
    </reaction>
</comment>
<evidence type="ECO:0000256" key="8">
    <source>
        <dbReference type="RuleBase" id="RU364068"/>
    </source>
</evidence>
<dbReference type="eggNOG" id="COG0483">
    <property type="taxonomic scope" value="Bacteria"/>
</dbReference>
<evidence type="ECO:0000256" key="9">
    <source>
        <dbReference type="SAM" id="MobiDB-lite"/>
    </source>
</evidence>
<feature type="region of interest" description="Disordered" evidence="9">
    <location>
        <begin position="297"/>
        <end position="322"/>
    </location>
</feature>
<dbReference type="PATRIC" id="fig|983917.3.peg.1482"/>
<name>I0HPC1_RUBGI</name>
<proteinExistence type="inferred from homology"/>
<evidence type="ECO:0000256" key="3">
    <source>
        <dbReference type="ARBA" id="ARBA00009759"/>
    </source>
</evidence>
<dbReference type="PANTHER" id="PTHR20854:SF4">
    <property type="entry name" value="INOSITOL-1-MONOPHOSPHATASE-RELATED"/>
    <property type="match status" value="1"/>
</dbReference>
<dbReference type="InterPro" id="IPR000760">
    <property type="entry name" value="Inositol_monophosphatase-like"/>
</dbReference>
<keyword evidence="4 7" id="KW-0479">Metal-binding</keyword>
<keyword evidence="6 7" id="KW-0460">Magnesium</keyword>
<dbReference type="Proteomes" id="UP000007883">
    <property type="component" value="Chromosome"/>
</dbReference>
<feature type="binding site" evidence="7">
    <location>
        <position position="91"/>
    </location>
    <ligand>
        <name>Mg(2+)</name>
        <dbReference type="ChEBI" id="CHEBI:18420"/>
        <label>1</label>
        <note>catalytic</note>
    </ligand>
</feature>
<evidence type="ECO:0000313" key="11">
    <source>
        <dbReference type="Proteomes" id="UP000007883"/>
    </source>
</evidence>
<feature type="binding site" evidence="7">
    <location>
        <position position="217"/>
    </location>
    <ligand>
        <name>Mg(2+)</name>
        <dbReference type="ChEBI" id="CHEBI:18420"/>
        <label>1</label>
        <note>catalytic</note>
    </ligand>
</feature>
<dbReference type="PRINTS" id="PR01959">
    <property type="entry name" value="SBIMPHPHTASE"/>
</dbReference>
<evidence type="ECO:0000256" key="2">
    <source>
        <dbReference type="ARBA" id="ARBA00001946"/>
    </source>
</evidence>
<dbReference type="GO" id="GO:0008934">
    <property type="term" value="F:inositol monophosphate 1-phosphatase activity"/>
    <property type="evidence" value="ECO:0007669"/>
    <property type="project" value="InterPro"/>
</dbReference>
<dbReference type="GO" id="GO:0007165">
    <property type="term" value="P:signal transduction"/>
    <property type="evidence" value="ECO:0007669"/>
    <property type="project" value="TreeGrafter"/>
</dbReference>
<dbReference type="Pfam" id="PF00459">
    <property type="entry name" value="Inositol_P"/>
    <property type="match status" value="1"/>
</dbReference>